<sequence length="118" mass="12958">AAELTELPVGYCLDTCHLFASGFNIATAAGLRATLRHAEETLGLAHVRLIHANDSKGVLGSRLDRHAHIGRGHIGARGFERLLQHPRLRQKPFILETPVEAPGDDRRNLDTLKSLALR</sequence>
<evidence type="ECO:0000259" key="8">
    <source>
        <dbReference type="Pfam" id="PF01261"/>
    </source>
</evidence>
<dbReference type="GO" id="GO:0008270">
    <property type="term" value="F:zinc ion binding"/>
    <property type="evidence" value="ECO:0007669"/>
    <property type="project" value="InterPro"/>
</dbReference>
<keyword evidence="6" id="KW-0862">Zinc</keyword>
<evidence type="ECO:0000313" key="10">
    <source>
        <dbReference type="Proteomes" id="UP000567293"/>
    </source>
</evidence>
<dbReference type="SUPFAM" id="SSF51658">
    <property type="entry name" value="Xylose isomerase-like"/>
    <property type="match status" value="1"/>
</dbReference>
<keyword evidence="10" id="KW-1185">Reference proteome</keyword>
<dbReference type="Proteomes" id="UP000567293">
    <property type="component" value="Unassembled WGS sequence"/>
</dbReference>
<organism evidence="9 10">
    <name type="scientific">Candidatus Acidiferrum panamense</name>
    <dbReference type="NCBI Taxonomy" id="2741543"/>
    <lineage>
        <taxon>Bacteria</taxon>
        <taxon>Pseudomonadati</taxon>
        <taxon>Acidobacteriota</taxon>
        <taxon>Terriglobia</taxon>
        <taxon>Candidatus Acidiferrales</taxon>
        <taxon>Candidatus Acidiferrum</taxon>
    </lineage>
</organism>
<accession>A0A7V8NUG4</accession>
<dbReference type="PROSITE" id="PS00731">
    <property type="entry name" value="AP_NUCLEASE_F2_3"/>
    <property type="match status" value="1"/>
</dbReference>
<dbReference type="InterPro" id="IPR013022">
    <property type="entry name" value="Xyl_isomerase-like_TIM-brl"/>
</dbReference>
<keyword evidence="5" id="KW-0378">Hydrolase</keyword>
<evidence type="ECO:0000256" key="4">
    <source>
        <dbReference type="ARBA" id="ARBA00022763"/>
    </source>
</evidence>
<evidence type="ECO:0000256" key="1">
    <source>
        <dbReference type="ARBA" id="ARBA00001947"/>
    </source>
</evidence>
<evidence type="ECO:0000256" key="6">
    <source>
        <dbReference type="ARBA" id="ARBA00022833"/>
    </source>
</evidence>
<protein>
    <submittedName>
        <fullName evidence="9">TIM barrel protein</fullName>
    </submittedName>
</protein>
<dbReference type="AlphaFoldDB" id="A0A7V8NUG4"/>
<dbReference type="InterPro" id="IPR018246">
    <property type="entry name" value="AP_endonuc_F2_Zn_BS"/>
</dbReference>
<name>A0A7V8NUG4_9BACT</name>
<keyword evidence="3" id="KW-0479">Metal-binding</keyword>
<feature type="non-terminal residue" evidence="9">
    <location>
        <position position="1"/>
    </location>
</feature>
<comment type="cofactor">
    <cofactor evidence="1">
        <name>Zn(2+)</name>
        <dbReference type="ChEBI" id="CHEBI:29105"/>
    </cofactor>
</comment>
<comment type="caution">
    <text evidence="9">The sequence shown here is derived from an EMBL/GenBank/DDBJ whole genome shotgun (WGS) entry which is preliminary data.</text>
</comment>
<dbReference type="PANTHER" id="PTHR21445">
    <property type="entry name" value="ENDONUCLEASE IV ENDODEOXYRIBONUCLEASE IV"/>
    <property type="match status" value="1"/>
</dbReference>
<dbReference type="Pfam" id="PF01261">
    <property type="entry name" value="AP_endonuc_2"/>
    <property type="match status" value="1"/>
</dbReference>
<proteinExistence type="inferred from homology"/>
<gene>
    <name evidence="9" type="ORF">HRJ53_21930</name>
</gene>
<keyword evidence="4" id="KW-0227">DNA damage</keyword>
<evidence type="ECO:0000256" key="7">
    <source>
        <dbReference type="ARBA" id="ARBA00023204"/>
    </source>
</evidence>
<evidence type="ECO:0000256" key="2">
    <source>
        <dbReference type="ARBA" id="ARBA00005340"/>
    </source>
</evidence>
<dbReference type="GO" id="GO:0003677">
    <property type="term" value="F:DNA binding"/>
    <property type="evidence" value="ECO:0007669"/>
    <property type="project" value="InterPro"/>
</dbReference>
<evidence type="ECO:0000313" key="9">
    <source>
        <dbReference type="EMBL" id="MBA0087653.1"/>
    </source>
</evidence>
<dbReference type="Gene3D" id="3.20.20.150">
    <property type="entry name" value="Divalent-metal-dependent TIM barrel enzymes"/>
    <property type="match status" value="1"/>
</dbReference>
<dbReference type="GO" id="GO:0003906">
    <property type="term" value="F:DNA-(apurinic or apyrimidinic site) endonuclease activity"/>
    <property type="evidence" value="ECO:0007669"/>
    <property type="project" value="TreeGrafter"/>
</dbReference>
<dbReference type="GO" id="GO:0006284">
    <property type="term" value="P:base-excision repair"/>
    <property type="evidence" value="ECO:0007669"/>
    <property type="project" value="TreeGrafter"/>
</dbReference>
<dbReference type="InterPro" id="IPR001719">
    <property type="entry name" value="AP_endonuc_2"/>
</dbReference>
<reference evidence="9" key="1">
    <citation type="submission" date="2020-06" db="EMBL/GenBank/DDBJ databases">
        <title>Legume-microbial interactions unlock mineral nutrients during tropical forest succession.</title>
        <authorList>
            <person name="Epihov D.Z."/>
        </authorList>
    </citation>
    <scope>NUCLEOTIDE SEQUENCE [LARGE SCALE GENOMIC DNA]</scope>
    <source>
        <strain evidence="9">Pan2503</strain>
    </source>
</reference>
<dbReference type="EMBL" id="JACDQQ010002114">
    <property type="protein sequence ID" value="MBA0087653.1"/>
    <property type="molecule type" value="Genomic_DNA"/>
</dbReference>
<dbReference type="GO" id="GO:0008081">
    <property type="term" value="F:phosphoric diester hydrolase activity"/>
    <property type="evidence" value="ECO:0007669"/>
    <property type="project" value="TreeGrafter"/>
</dbReference>
<dbReference type="InterPro" id="IPR036237">
    <property type="entry name" value="Xyl_isomerase-like_sf"/>
</dbReference>
<feature type="domain" description="Xylose isomerase-like TIM barrel" evidence="8">
    <location>
        <begin position="9"/>
        <end position="113"/>
    </location>
</feature>
<evidence type="ECO:0000256" key="3">
    <source>
        <dbReference type="ARBA" id="ARBA00022723"/>
    </source>
</evidence>
<comment type="similarity">
    <text evidence="2">Belongs to the AP endonuclease 2 family.</text>
</comment>
<dbReference type="PANTHER" id="PTHR21445:SF0">
    <property type="entry name" value="APURINIC-APYRIMIDINIC ENDONUCLEASE"/>
    <property type="match status" value="1"/>
</dbReference>
<dbReference type="PROSITE" id="PS51432">
    <property type="entry name" value="AP_NUCLEASE_F2_4"/>
    <property type="match status" value="1"/>
</dbReference>
<evidence type="ECO:0000256" key="5">
    <source>
        <dbReference type="ARBA" id="ARBA00022801"/>
    </source>
</evidence>
<keyword evidence="7" id="KW-0234">DNA repair</keyword>